<protein>
    <submittedName>
        <fullName evidence="2">Uncharacterized protein</fullName>
    </submittedName>
</protein>
<feature type="region of interest" description="Disordered" evidence="1">
    <location>
        <begin position="99"/>
        <end position="120"/>
    </location>
</feature>
<sequence length="120" mass="13430">MIVNLEFSLMKAQAIIVSLTQNNENATAKLNDLTHTSPNSSGDINNMSGNISTNSYKRNKKRVNPLIYNSNKNIDDSMELDESHSQIINPDNLYDTCNLNEHPNNSSDPDLSTLLTSREF</sequence>
<dbReference type="Proteomes" id="UP000193944">
    <property type="component" value="Unassembled WGS sequence"/>
</dbReference>
<feature type="non-terminal residue" evidence="2">
    <location>
        <position position="120"/>
    </location>
</feature>
<name>A0A1Y1VR05_9FUNG</name>
<feature type="region of interest" description="Disordered" evidence="1">
    <location>
        <begin position="31"/>
        <end position="56"/>
    </location>
</feature>
<evidence type="ECO:0000256" key="1">
    <source>
        <dbReference type="SAM" id="MobiDB-lite"/>
    </source>
</evidence>
<keyword evidence="3" id="KW-1185">Reference proteome</keyword>
<comment type="caution">
    <text evidence="2">The sequence shown here is derived from an EMBL/GenBank/DDBJ whole genome shotgun (WGS) entry which is preliminary data.</text>
</comment>
<organism evidence="2 3">
    <name type="scientific">Anaeromyces robustus</name>
    <dbReference type="NCBI Taxonomy" id="1754192"/>
    <lineage>
        <taxon>Eukaryota</taxon>
        <taxon>Fungi</taxon>
        <taxon>Fungi incertae sedis</taxon>
        <taxon>Chytridiomycota</taxon>
        <taxon>Chytridiomycota incertae sedis</taxon>
        <taxon>Neocallimastigomycetes</taxon>
        <taxon>Neocallimastigales</taxon>
        <taxon>Neocallimastigaceae</taxon>
        <taxon>Anaeromyces</taxon>
    </lineage>
</organism>
<dbReference type="AlphaFoldDB" id="A0A1Y1VR05"/>
<evidence type="ECO:0000313" key="3">
    <source>
        <dbReference type="Proteomes" id="UP000193944"/>
    </source>
</evidence>
<proteinExistence type="predicted"/>
<dbReference type="EMBL" id="MCFG01000592">
    <property type="protein sequence ID" value="ORX63731.1"/>
    <property type="molecule type" value="Genomic_DNA"/>
</dbReference>
<evidence type="ECO:0000313" key="2">
    <source>
        <dbReference type="EMBL" id="ORX63731.1"/>
    </source>
</evidence>
<dbReference type="STRING" id="1754192.A0A1Y1VR05"/>
<gene>
    <name evidence="2" type="ORF">BCR32DRAFT_213387</name>
</gene>
<reference evidence="2 3" key="1">
    <citation type="submission" date="2016-08" db="EMBL/GenBank/DDBJ databases">
        <title>A Parts List for Fungal Cellulosomes Revealed by Comparative Genomics.</title>
        <authorList>
            <consortium name="DOE Joint Genome Institute"/>
            <person name="Haitjema C.H."/>
            <person name="Gilmore S.P."/>
            <person name="Henske J.K."/>
            <person name="Solomon K.V."/>
            <person name="De Groot R."/>
            <person name="Kuo A."/>
            <person name="Mondo S.J."/>
            <person name="Salamov A.A."/>
            <person name="Labutti K."/>
            <person name="Zhao Z."/>
            <person name="Chiniquy J."/>
            <person name="Barry K."/>
            <person name="Brewer H.M."/>
            <person name="Purvine S.O."/>
            <person name="Wright A.T."/>
            <person name="Boxma B."/>
            <person name="Van Alen T."/>
            <person name="Hackstein J.H."/>
            <person name="Baker S.E."/>
            <person name="Grigoriev I.V."/>
            <person name="O'Malley M.A."/>
        </authorList>
    </citation>
    <scope>NUCLEOTIDE SEQUENCE [LARGE SCALE GENOMIC DNA]</scope>
    <source>
        <strain evidence="2 3">S4</strain>
    </source>
</reference>
<accession>A0A1Y1VR05</accession>
<feature type="compositionally biased region" description="Low complexity" evidence="1">
    <location>
        <begin position="106"/>
        <end position="120"/>
    </location>
</feature>
<dbReference type="OrthoDB" id="2154870at2759"/>
<reference evidence="2 3" key="2">
    <citation type="submission" date="2016-08" db="EMBL/GenBank/DDBJ databases">
        <title>Pervasive Adenine N6-methylation of Active Genes in Fungi.</title>
        <authorList>
            <consortium name="DOE Joint Genome Institute"/>
            <person name="Mondo S.J."/>
            <person name="Dannebaum R.O."/>
            <person name="Kuo R.C."/>
            <person name="Labutti K."/>
            <person name="Haridas S."/>
            <person name="Kuo A."/>
            <person name="Salamov A."/>
            <person name="Ahrendt S.R."/>
            <person name="Lipzen A."/>
            <person name="Sullivan W."/>
            <person name="Andreopoulos W.B."/>
            <person name="Clum A."/>
            <person name="Lindquist E."/>
            <person name="Daum C."/>
            <person name="Ramamoorthy G.K."/>
            <person name="Gryganskyi A."/>
            <person name="Culley D."/>
            <person name="Magnuson J.K."/>
            <person name="James T.Y."/>
            <person name="O'Malley M.A."/>
            <person name="Stajich J.E."/>
            <person name="Spatafora J.W."/>
            <person name="Visel A."/>
            <person name="Grigoriev I.V."/>
        </authorList>
    </citation>
    <scope>NUCLEOTIDE SEQUENCE [LARGE SCALE GENOMIC DNA]</scope>
    <source>
        <strain evidence="2 3">S4</strain>
    </source>
</reference>